<dbReference type="RefSeq" id="WP_341636586.1">
    <property type="nucleotide sequence ID" value="NZ_CP133006.1"/>
</dbReference>
<reference evidence="1 2" key="1">
    <citation type="journal article" date="2024" name="ISME J.">
        <title>Staphylococcus epidermidis bacteriocin A37 kills natural competitors with a unique mechanism of action.</title>
        <authorList>
            <person name="Puls J.S."/>
            <person name="Winnerling B."/>
            <person name="Power J.J."/>
            <person name="Kruger A.M."/>
            <person name="Brajtenbach D."/>
            <person name="Johnson M."/>
            <person name="Bilici K."/>
            <person name="Camus L."/>
            <person name="Fliesswasser T."/>
            <person name="Schneider T."/>
            <person name="Sahl H.G."/>
            <person name="Ghosal D."/>
            <person name="Kubitscheck U."/>
            <person name="Heilbronner S."/>
            <person name="Grein F."/>
        </authorList>
    </citation>
    <scope>NUCLEOTIDE SEQUENCE [LARGE SCALE GENOMIC DNA]</scope>
    <source>
        <strain evidence="1 2">SCK7</strain>
    </source>
</reference>
<dbReference type="EMBL" id="CP133006">
    <property type="protein sequence ID" value="WZG10429.1"/>
    <property type="molecule type" value="Genomic_DNA"/>
</dbReference>
<name>A0ABZ2WE78_9STAP</name>
<dbReference type="Proteomes" id="UP001468345">
    <property type="component" value="Chromosome"/>
</dbReference>
<evidence type="ECO:0000313" key="1">
    <source>
        <dbReference type="EMBL" id="WZG10429.1"/>
    </source>
</evidence>
<accession>A0ABZ2WE78</accession>
<keyword evidence="2" id="KW-1185">Reference proteome</keyword>
<protein>
    <recommendedName>
        <fullName evidence="3">RNA methyltransferase</fullName>
    </recommendedName>
</protein>
<sequence>MENKSQLLNRFKKVQKGNAIFVNEEELILCEELKSEGKVNFKIARNTELYSDVMQLADPIYLK</sequence>
<evidence type="ECO:0008006" key="3">
    <source>
        <dbReference type="Google" id="ProtNLM"/>
    </source>
</evidence>
<proteinExistence type="predicted"/>
<organism evidence="1 2">
    <name type="scientific">Staphylococcus casei</name>
    <dbReference type="NCBI Taxonomy" id="201828"/>
    <lineage>
        <taxon>Bacteria</taxon>
        <taxon>Bacillati</taxon>
        <taxon>Bacillota</taxon>
        <taxon>Bacilli</taxon>
        <taxon>Bacillales</taxon>
        <taxon>Staphylococcaceae</taxon>
        <taxon>Staphylococcus</taxon>
    </lineage>
</organism>
<evidence type="ECO:0000313" key="2">
    <source>
        <dbReference type="Proteomes" id="UP001468345"/>
    </source>
</evidence>
<gene>
    <name evidence="1" type="ORF">SHJJP9002_002447</name>
</gene>